<evidence type="ECO:0000313" key="8">
    <source>
        <dbReference type="EMBL" id="AEE53864.1"/>
    </source>
</evidence>
<dbReference type="Pfam" id="PF02631">
    <property type="entry name" value="RecX_HTH2"/>
    <property type="match status" value="1"/>
</dbReference>
<dbReference type="STRING" id="760192.Halhy_6041"/>
<dbReference type="Gene3D" id="1.10.10.10">
    <property type="entry name" value="Winged helix-like DNA-binding domain superfamily/Winged helix DNA-binding domain"/>
    <property type="match status" value="3"/>
</dbReference>
<dbReference type="InterPro" id="IPR036388">
    <property type="entry name" value="WH-like_DNA-bd_sf"/>
</dbReference>
<feature type="domain" description="RecX third three-helical" evidence="7">
    <location>
        <begin position="106"/>
        <end position="153"/>
    </location>
</feature>
<evidence type="ECO:0000256" key="2">
    <source>
        <dbReference type="ARBA" id="ARBA00009695"/>
    </source>
</evidence>
<evidence type="ECO:0000256" key="3">
    <source>
        <dbReference type="ARBA" id="ARBA00018111"/>
    </source>
</evidence>
<evidence type="ECO:0000259" key="6">
    <source>
        <dbReference type="Pfam" id="PF02631"/>
    </source>
</evidence>
<reference evidence="8 9" key="1">
    <citation type="journal article" date="2011" name="Stand. Genomic Sci.">
        <title>Complete genome sequence of Haliscomenobacter hydrossis type strain (O).</title>
        <authorList>
            <consortium name="US DOE Joint Genome Institute (JGI-PGF)"/>
            <person name="Daligault H."/>
            <person name="Lapidus A."/>
            <person name="Zeytun A."/>
            <person name="Nolan M."/>
            <person name="Lucas S."/>
            <person name="Del Rio T.G."/>
            <person name="Tice H."/>
            <person name="Cheng J.F."/>
            <person name="Tapia R."/>
            <person name="Han C."/>
            <person name="Goodwin L."/>
            <person name="Pitluck S."/>
            <person name="Liolios K."/>
            <person name="Pagani I."/>
            <person name="Ivanova N."/>
            <person name="Huntemann M."/>
            <person name="Mavromatis K."/>
            <person name="Mikhailova N."/>
            <person name="Pati A."/>
            <person name="Chen A."/>
            <person name="Palaniappan K."/>
            <person name="Land M."/>
            <person name="Hauser L."/>
            <person name="Brambilla E.M."/>
            <person name="Rohde M."/>
            <person name="Verbarg S."/>
            <person name="Goker M."/>
            <person name="Bristow J."/>
            <person name="Eisen J.A."/>
            <person name="Markowitz V."/>
            <person name="Hugenholtz P."/>
            <person name="Kyrpides N.C."/>
            <person name="Klenk H.P."/>
            <person name="Woyke T."/>
        </authorList>
    </citation>
    <scope>NUCLEOTIDE SEQUENCE [LARGE SCALE GENOMIC DNA]</scope>
    <source>
        <strain evidence="9">ATCC 27775 / DSM 1100 / LMG 10767 / O</strain>
    </source>
</reference>
<reference key="2">
    <citation type="submission" date="2011-04" db="EMBL/GenBank/DDBJ databases">
        <title>Complete sequence of chromosome of Haliscomenobacter hydrossis DSM 1100.</title>
        <authorList>
            <consortium name="US DOE Joint Genome Institute (JGI-PGF)"/>
            <person name="Lucas S."/>
            <person name="Han J."/>
            <person name="Lapidus A."/>
            <person name="Bruce D."/>
            <person name="Goodwin L."/>
            <person name="Pitluck S."/>
            <person name="Peters L."/>
            <person name="Kyrpides N."/>
            <person name="Mavromatis K."/>
            <person name="Ivanova N."/>
            <person name="Ovchinnikova G."/>
            <person name="Pagani I."/>
            <person name="Daligault H."/>
            <person name="Detter J.C."/>
            <person name="Han C."/>
            <person name="Land M."/>
            <person name="Hauser L."/>
            <person name="Markowitz V."/>
            <person name="Cheng J.-F."/>
            <person name="Hugenholtz P."/>
            <person name="Woyke T."/>
            <person name="Wu D."/>
            <person name="Verbarg S."/>
            <person name="Frueling A."/>
            <person name="Brambilla E."/>
            <person name="Klenk H.-P."/>
            <person name="Eisen J.A."/>
        </authorList>
    </citation>
    <scope>NUCLEOTIDE SEQUENCE</scope>
    <source>
        <strain>DSM 1100</strain>
    </source>
</reference>
<keyword evidence="9" id="KW-1185">Reference proteome</keyword>
<dbReference type="EMBL" id="CP002691">
    <property type="protein sequence ID" value="AEE53864.1"/>
    <property type="molecule type" value="Genomic_DNA"/>
</dbReference>
<comment type="similarity">
    <text evidence="2 5">Belongs to the RecX family.</text>
</comment>
<dbReference type="InterPro" id="IPR053925">
    <property type="entry name" value="RecX_HTH_3rd"/>
</dbReference>
<dbReference type="PANTHER" id="PTHR33602">
    <property type="entry name" value="REGULATORY PROTEIN RECX FAMILY PROTEIN"/>
    <property type="match status" value="1"/>
</dbReference>
<dbReference type="HOGENOM" id="CLU_066607_5_0_10"/>
<dbReference type="AlphaFoldDB" id="F4L1G7"/>
<evidence type="ECO:0000256" key="5">
    <source>
        <dbReference type="HAMAP-Rule" id="MF_01114"/>
    </source>
</evidence>
<name>F4L1G7_HALH1</name>
<gene>
    <name evidence="5" type="primary">recX</name>
    <name evidence="8" type="ordered locus">Halhy_6041</name>
</gene>
<dbReference type="PANTHER" id="PTHR33602:SF1">
    <property type="entry name" value="REGULATORY PROTEIN RECX FAMILY PROTEIN"/>
    <property type="match status" value="1"/>
</dbReference>
<dbReference type="eggNOG" id="COG2137">
    <property type="taxonomic scope" value="Bacteria"/>
</dbReference>
<organism evidence="8 9">
    <name type="scientific">Haliscomenobacter hydrossis (strain ATCC 27775 / DSM 1100 / LMG 10767 / O)</name>
    <dbReference type="NCBI Taxonomy" id="760192"/>
    <lineage>
        <taxon>Bacteria</taxon>
        <taxon>Pseudomonadati</taxon>
        <taxon>Bacteroidota</taxon>
        <taxon>Saprospiria</taxon>
        <taxon>Saprospirales</taxon>
        <taxon>Haliscomenobacteraceae</taxon>
        <taxon>Haliscomenobacter</taxon>
    </lineage>
</organism>
<dbReference type="RefSeq" id="WP_013768389.1">
    <property type="nucleotide sequence ID" value="NC_015510.1"/>
</dbReference>
<evidence type="ECO:0000256" key="1">
    <source>
        <dbReference type="ARBA" id="ARBA00004496"/>
    </source>
</evidence>
<dbReference type="KEGG" id="hhy:Halhy_6041"/>
<dbReference type="Pfam" id="PF21981">
    <property type="entry name" value="RecX_HTH3"/>
    <property type="match status" value="1"/>
</dbReference>
<proteinExistence type="inferred from homology"/>
<dbReference type="InterPro" id="IPR053924">
    <property type="entry name" value="RecX_HTH_2nd"/>
</dbReference>
<accession>F4L1G7</accession>
<dbReference type="GO" id="GO:0006282">
    <property type="term" value="P:regulation of DNA repair"/>
    <property type="evidence" value="ECO:0007669"/>
    <property type="project" value="UniProtKB-UniRule"/>
</dbReference>
<dbReference type="Proteomes" id="UP000008461">
    <property type="component" value="Chromosome"/>
</dbReference>
<dbReference type="HAMAP" id="MF_01114">
    <property type="entry name" value="RecX"/>
    <property type="match status" value="1"/>
</dbReference>
<feature type="domain" description="RecX second three-helical" evidence="6">
    <location>
        <begin position="59"/>
        <end position="98"/>
    </location>
</feature>
<comment type="function">
    <text evidence="5">Modulates RecA activity.</text>
</comment>
<dbReference type="InterPro" id="IPR003783">
    <property type="entry name" value="Regulatory_RecX"/>
</dbReference>
<keyword evidence="4 5" id="KW-0963">Cytoplasm</keyword>
<dbReference type="GO" id="GO:0005737">
    <property type="term" value="C:cytoplasm"/>
    <property type="evidence" value="ECO:0007669"/>
    <property type="project" value="UniProtKB-SubCell"/>
</dbReference>
<protein>
    <recommendedName>
        <fullName evidence="3 5">Regulatory protein RecX</fullName>
    </recommendedName>
</protein>
<evidence type="ECO:0000259" key="7">
    <source>
        <dbReference type="Pfam" id="PF21981"/>
    </source>
</evidence>
<comment type="subcellular location">
    <subcellularLocation>
        <location evidence="1 5">Cytoplasm</location>
    </subcellularLocation>
</comment>
<sequence length="155" mass="18571">MILQKPFPGKEIALQKLQRYCAFQERCHQEVRQKLYELSVYGDLQEEIVAELISENFLNEERFARTYARGKFRTRSWGRIRIQQELKQRKVSEYCIRKGMEEIEEEEYLKALQKIIAKKQAELAGEEEFAARQKTAQYAMRKGFESELIWAILRE</sequence>
<evidence type="ECO:0000256" key="4">
    <source>
        <dbReference type="ARBA" id="ARBA00022490"/>
    </source>
</evidence>
<evidence type="ECO:0000313" key="9">
    <source>
        <dbReference type="Proteomes" id="UP000008461"/>
    </source>
</evidence>